<feature type="transmembrane region" description="Helical" evidence="1">
    <location>
        <begin position="20"/>
        <end position="40"/>
    </location>
</feature>
<feature type="transmembrane region" description="Helical" evidence="1">
    <location>
        <begin position="60"/>
        <end position="85"/>
    </location>
</feature>
<keyword evidence="3" id="KW-1185">Reference proteome</keyword>
<feature type="transmembrane region" description="Helical" evidence="1">
    <location>
        <begin position="206"/>
        <end position="224"/>
    </location>
</feature>
<name>A0A1M6BZ83_9FIRM</name>
<keyword evidence="1" id="KW-1133">Transmembrane helix</keyword>
<dbReference type="PANTHER" id="PTHR40078:SF1">
    <property type="entry name" value="INTEGRAL MEMBRANE PROTEIN"/>
    <property type="match status" value="1"/>
</dbReference>
<feature type="transmembrane region" description="Helical" evidence="1">
    <location>
        <begin position="126"/>
        <end position="148"/>
    </location>
</feature>
<feature type="transmembrane region" description="Helical" evidence="1">
    <location>
        <begin position="179"/>
        <end position="200"/>
    </location>
</feature>
<protein>
    <submittedName>
        <fullName evidence="2">Uncharacterized membrane protein YczE</fullName>
    </submittedName>
</protein>
<dbReference type="STRING" id="1121476.SAMN02745751_00525"/>
<gene>
    <name evidence="2" type="ORF">SAMN02745751_00525</name>
</gene>
<evidence type="ECO:0000313" key="2">
    <source>
        <dbReference type="EMBL" id="SHI54042.1"/>
    </source>
</evidence>
<reference evidence="2 3" key="1">
    <citation type="submission" date="2016-11" db="EMBL/GenBank/DDBJ databases">
        <authorList>
            <person name="Jaros S."/>
            <person name="Januszkiewicz K."/>
            <person name="Wedrychowicz H."/>
        </authorList>
    </citation>
    <scope>NUCLEOTIDE SEQUENCE [LARGE SCALE GENOMIC DNA]</scope>
    <source>
        <strain evidence="2 3">DSM 17477</strain>
    </source>
</reference>
<dbReference type="Pfam" id="PF19700">
    <property type="entry name" value="DUF6198"/>
    <property type="match status" value="1"/>
</dbReference>
<dbReference type="Proteomes" id="UP000184052">
    <property type="component" value="Unassembled WGS sequence"/>
</dbReference>
<keyword evidence="1" id="KW-0472">Membrane</keyword>
<feature type="transmembrane region" description="Helical" evidence="1">
    <location>
        <begin position="97"/>
        <end position="120"/>
    </location>
</feature>
<organism evidence="2 3">
    <name type="scientific">Dethiosulfatibacter aminovorans DSM 17477</name>
    <dbReference type="NCBI Taxonomy" id="1121476"/>
    <lineage>
        <taxon>Bacteria</taxon>
        <taxon>Bacillati</taxon>
        <taxon>Bacillota</taxon>
        <taxon>Tissierellia</taxon>
        <taxon>Dethiosulfatibacter</taxon>
    </lineage>
</organism>
<dbReference type="InterPro" id="IPR038750">
    <property type="entry name" value="YczE/YyaS-like"/>
</dbReference>
<dbReference type="PANTHER" id="PTHR40078">
    <property type="entry name" value="INTEGRAL MEMBRANE PROTEIN-RELATED"/>
    <property type="match status" value="1"/>
</dbReference>
<proteinExistence type="predicted"/>
<evidence type="ECO:0000313" key="3">
    <source>
        <dbReference type="Proteomes" id="UP000184052"/>
    </source>
</evidence>
<keyword evidence="1" id="KW-0812">Transmembrane</keyword>
<dbReference type="EMBL" id="FQZL01000005">
    <property type="protein sequence ID" value="SHI54042.1"/>
    <property type="molecule type" value="Genomic_DNA"/>
</dbReference>
<accession>A0A1M6BZ83</accession>
<sequence>MSSPESLESRKTINEESKKIFKRIPVYFFGIFLMGLGINLSKLAGLGITPVSSIPYAIELITGIKLGTVTIYMNLVFIALQVAILGREFKLRSCLQFFCAFFIGISINVSSPDSIFLYMIPTPESYLYRLLLCAISCVVCGIGIYTYVSAKLIPIPGEGLILSIVEKSRGKLEFHKVKITSDVIMVIISASLSLIFLGALKSVREGTIIAAILVGVAVGWCKRIHDKILSFRK</sequence>
<dbReference type="AlphaFoldDB" id="A0A1M6BZ83"/>
<evidence type="ECO:0000256" key="1">
    <source>
        <dbReference type="SAM" id="Phobius"/>
    </source>
</evidence>
<dbReference type="OrthoDB" id="87655at2"/>
<dbReference type="RefSeq" id="WP_073046688.1">
    <property type="nucleotide sequence ID" value="NZ_FQZL01000005.1"/>
</dbReference>